<sequence length="316" mass="32600">MAAVMVFGLAAAACMVFSARRRHWPGGHGNRVRRLAGARVGPAQLGLFWPVRRGGAEVSMPRLVRQLSALLASGRSGPVLWAALAGVLATEHALAGYASAATVAVLNSGHLPGLGAGQFPGRNAAAADHPTLALVLAVQRASALGLPTAEAVRNACRQNAAPTPSRRSRWKSPGLSPGQVEVWQDLAACLEVCEASGAPVAAVLSRLADRLETELDTAEQRETALAGPRATVRLLTWLPFIGLGLGLAMGVDPFGVLLGTPPGWSCLAAGLALVAAGRWWSRRLISAAVRPPSHHEGVPRGSTPVAMGRPASTGAK</sequence>
<dbReference type="PANTHER" id="PTHR35007">
    <property type="entry name" value="INTEGRAL MEMBRANE PROTEIN-RELATED"/>
    <property type="match status" value="1"/>
</dbReference>
<dbReference type="EMBL" id="QJVD01000017">
    <property type="protein sequence ID" value="PYI66146.1"/>
    <property type="molecule type" value="Genomic_DNA"/>
</dbReference>
<evidence type="ECO:0008006" key="4">
    <source>
        <dbReference type="Google" id="ProtNLM"/>
    </source>
</evidence>
<reference evidence="2 3" key="1">
    <citation type="submission" date="2018-05" db="EMBL/GenBank/DDBJ databases">
        <title>Genetic diversity of glacier-inhabiting Cryobacterium bacteria in China and description of Cryobacterium mengkeensis sp. nov. and Arthrobacter glacialis sp. nov.</title>
        <authorList>
            <person name="Liu Q."/>
            <person name="Xin Y.-H."/>
        </authorList>
    </citation>
    <scope>NUCLEOTIDE SEQUENCE [LARGE SCALE GENOMIC DNA]</scope>
    <source>
        <strain evidence="2 3">LI2</strain>
    </source>
</reference>
<dbReference type="Proteomes" id="UP000247832">
    <property type="component" value="Unassembled WGS sequence"/>
</dbReference>
<evidence type="ECO:0000313" key="2">
    <source>
        <dbReference type="EMBL" id="PYI66146.1"/>
    </source>
</evidence>
<name>A0A2V5LVM3_9MICC</name>
<dbReference type="AlphaFoldDB" id="A0A2V5LVM3"/>
<organism evidence="2 3">
    <name type="scientific">Arthrobacter livingstonensis</name>
    <dbReference type="NCBI Taxonomy" id="670078"/>
    <lineage>
        <taxon>Bacteria</taxon>
        <taxon>Bacillati</taxon>
        <taxon>Actinomycetota</taxon>
        <taxon>Actinomycetes</taxon>
        <taxon>Micrococcales</taxon>
        <taxon>Micrococcaceae</taxon>
        <taxon>Arthrobacter</taxon>
    </lineage>
</organism>
<proteinExistence type="predicted"/>
<keyword evidence="3" id="KW-1185">Reference proteome</keyword>
<dbReference type="OrthoDB" id="4948021at2"/>
<comment type="caution">
    <text evidence="2">The sequence shown here is derived from an EMBL/GenBank/DDBJ whole genome shotgun (WGS) entry which is preliminary data.</text>
</comment>
<evidence type="ECO:0000313" key="3">
    <source>
        <dbReference type="Proteomes" id="UP000247832"/>
    </source>
</evidence>
<dbReference type="PANTHER" id="PTHR35007:SF4">
    <property type="entry name" value="CONSERVED TRANSMEMBRANE PROTEIN-RELATED"/>
    <property type="match status" value="1"/>
</dbReference>
<accession>A0A2V5LVM3</accession>
<dbReference type="RefSeq" id="WP_110501855.1">
    <property type="nucleotide sequence ID" value="NZ_QJVD01000017.1"/>
</dbReference>
<protein>
    <recommendedName>
        <fullName evidence="4">Type II secretion system protein GspF domain-containing protein</fullName>
    </recommendedName>
</protein>
<evidence type="ECO:0000256" key="1">
    <source>
        <dbReference type="SAM" id="MobiDB-lite"/>
    </source>
</evidence>
<feature type="region of interest" description="Disordered" evidence="1">
    <location>
        <begin position="291"/>
        <end position="316"/>
    </location>
</feature>
<gene>
    <name evidence="2" type="ORF">CVV68_15215</name>
</gene>